<sequence length="79" mass="8827">MENTFIVAGIVSCIFAVAKFMEMRVVEKENKPLKLLIRDALVVYFSVLVGFFIIDQINPVIDASMAPTQPSVFTDNPSF</sequence>
<keyword evidence="1" id="KW-0812">Transmembrane</keyword>
<keyword evidence="1" id="KW-1133">Transmembrane helix</keyword>
<reference evidence="2" key="1">
    <citation type="journal article" date="2020" name="Nature">
        <title>Giant virus diversity and host interactions through global metagenomics.</title>
        <authorList>
            <person name="Schulz F."/>
            <person name="Roux S."/>
            <person name="Paez-Espino D."/>
            <person name="Jungbluth S."/>
            <person name="Walsh D.A."/>
            <person name="Denef V.J."/>
            <person name="McMahon K.D."/>
            <person name="Konstantinidis K.T."/>
            <person name="Eloe-Fadrosh E.A."/>
            <person name="Kyrpides N.C."/>
            <person name="Woyke T."/>
        </authorList>
    </citation>
    <scope>NUCLEOTIDE SEQUENCE</scope>
    <source>
        <strain evidence="2">GVMAG-M-3300023179-114</strain>
    </source>
</reference>
<name>A0A6C0E2G1_9ZZZZ</name>
<feature type="transmembrane region" description="Helical" evidence="1">
    <location>
        <begin position="6"/>
        <end position="23"/>
    </location>
</feature>
<keyword evidence="1" id="KW-0472">Membrane</keyword>
<dbReference type="EMBL" id="MN739722">
    <property type="protein sequence ID" value="QHT22948.1"/>
    <property type="molecule type" value="Genomic_DNA"/>
</dbReference>
<proteinExistence type="predicted"/>
<evidence type="ECO:0000256" key="1">
    <source>
        <dbReference type="SAM" id="Phobius"/>
    </source>
</evidence>
<dbReference type="AlphaFoldDB" id="A0A6C0E2G1"/>
<accession>A0A6C0E2G1</accession>
<feature type="transmembrane region" description="Helical" evidence="1">
    <location>
        <begin position="35"/>
        <end position="54"/>
    </location>
</feature>
<protein>
    <submittedName>
        <fullName evidence="2">Uncharacterized protein</fullName>
    </submittedName>
</protein>
<organism evidence="2">
    <name type="scientific">viral metagenome</name>
    <dbReference type="NCBI Taxonomy" id="1070528"/>
    <lineage>
        <taxon>unclassified sequences</taxon>
        <taxon>metagenomes</taxon>
        <taxon>organismal metagenomes</taxon>
    </lineage>
</organism>
<evidence type="ECO:0000313" key="2">
    <source>
        <dbReference type="EMBL" id="QHT22948.1"/>
    </source>
</evidence>